<dbReference type="PANTHER" id="PTHR23501">
    <property type="entry name" value="MAJOR FACILITATOR SUPERFAMILY"/>
    <property type="match status" value="1"/>
</dbReference>
<dbReference type="RefSeq" id="XP_041559012.1">
    <property type="nucleotide sequence ID" value="XM_041706647.1"/>
</dbReference>
<keyword evidence="5 7" id="KW-0472">Membrane</keyword>
<feature type="transmembrane region" description="Helical" evidence="7">
    <location>
        <begin position="370"/>
        <end position="388"/>
    </location>
</feature>
<comment type="subcellular location">
    <subcellularLocation>
        <location evidence="1">Membrane</location>
        <topology evidence="1">Multi-pass membrane protein</topology>
    </subcellularLocation>
</comment>
<evidence type="ECO:0000313" key="8">
    <source>
        <dbReference type="EMBL" id="BCS26818.1"/>
    </source>
</evidence>
<feature type="region of interest" description="Disordered" evidence="6">
    <location>
        <begin position="1"/>
        <end position="23"/>
    </location>
</feature>
<dbReference type="Gene3D" id="1.20.1250.20">
    <property type="entry name" value="MFS general substrate transporter like domains"/>
    <property type="match status" value="2"/>
</dbReference>
<evidence type="ECO:0000256" key="5">
    <source>
        <dbReference type="ARBA" id="ARBA00023136"/>
    </source>
</evidence>
<dbReference type="OrthoDB" id="4139357at2759"/>
<dbReference type="GeneID" id="64976823"/>
<keyword evidence="9" id="KW-1185">Reference proteome</keyword>
<feature type="transmembrane region" description="Helical" evidence="7">
    <location>
        <begin position="28"/>
        <end position="53"/>
    </location>
</feature>
<dbReference type="GO" id="GO:0005886">
    <property type="term" value="C:plasma membrane"/>
    <property type="evidence" value="ECO:0007669"/>
    <property type="project" value="TreeGrafter"/>
</dbReference>
<dbReference type="SUPFAM" id="SSF103473">
    <property type="entry name" value="MFS general substrate transporter"/>
    <property type="match status" value="2"/>
</dbReference>
<keyword evidence="3 7" id="KW-0812">Transmembrane</keyword>
<sequence length="570" mass="61645">MLTTTTTTNYNNPENRGHRSSDMPRTHWISPAFIGTYSAMGFTFMGTLGGFALFAPLQNDINNDLGPSSNIEYAPLLNVILSAISIQIVGRMSDIFGRRWFFIIGTGIGLLASILGATAHSITQIIVSQALFGISLGIGDSFFWVVSEIVPMKWRYLAVSGQYIYTFPGNPLAAKVAVAFQTQTNTHWRGCFYFLIGVNTAAILLWYFFYHPPTFETLHRGTQMKDLLRHFDWLGLLLYSAALVVFLLGLTWGGGTYAWNSPQVLACLICGGALFLLFGLWEIYLPFPATEPFLPLYLFRSMKFQSCVWLGAIGGAAYYGFSLVWPDAVRTLYTDLSADKQGTLSSVAILCFTLGQMISGPIATCLGSKMGAISASIIAAPMLAAAAADPLNRQLTLGLVATGCLFIGVLEGVSLIASTFPLKTQGEIGTAGGLVGTTRQFLGSVATAVFTTVLRNREATTIPQYVNPSVIEAGLPPSSIAALISGLNGATPLNNETVPGYNSTIAEIADSSWKTAHAQSYKTVFYVSFGFFAAALILSWFVPTFDRDKEDFVAGEVQRTTQEAPTDPKE</sequence>
<feature type="transmembrane region" description="Helical" evidence="7">
    <location>
        <begin position="394"/>
        <end position="417"/>
    </location>
</feature>
<feature type="transmembrane region" description="Helical" evidence="7">
    <location>
        <begin position="263"/>
        <end position="285"/>
    </location>
</feature>
<dbReference type="InterPro" id="IPR010573">
    <property type="entry name" value="MFS_Str1/Tri12-like"/>
</dbReference>
<dbReference type="Pfam" id="PF06609">
    <property type="entry name" value="TRI12"/>
    <property type="match status" value="1"/>
</dbReference>
<evidence type="ECO:0000256" key="1">
    <source>
        <dbReference type="ARBA" id="ARBA00004141"/>
    </source>
</evidence>
<name>A0A7R7XTY2_9EURO</name>
<feature type="transmembrane region" description="Helical" evidence="7">
    <location>
        <begin position="192"/>
        <end position="210"/>
    </location>
</feature>
<dbReference type="InterPro" id="IPR005829">
    <property type="entry name" value="Sugar_transporter_CS"/>
</dbReference>
<evidence type="ECO:0008006" key="10">
    <source>
        <dbReference type="Google" id="ProtNLM"/>
    </source>
</evidence>
<feature type="transmembrane region" description="Helical" evidence="7">
    <location>
        <begin position="345"/>
        <end position="363"/>
    </location>
</feature>
<feature type="transmembrane region" description="Helical" evidence="7">
    <location>
        <begin position="125"/>
        <end position="145"/>
    </location>
</feature>
<feature type="transmembrane region" description="Helical" evidence="7">
    <location>
        <begin position="523"/>
        <end position="542"/>
    </location>
</feature>
<evidence type="ECO:0000313" key="9">
    <source>
        <dbReference type="Proteomes" id="UP000654913"/>
    </source>
</evidence>
<feature type="transmembrane region" description="Helical" evidence="7">
    <location>
        <begin position="306"/>
        <end position="325"/>
    </location>
</feature>
<evidence type="ECO:0000256" key="7">
    <source>
        <dbReference type="SAM" id="Phobius"/>
    </source>
</evidence>
<evidence type="ECO:0000256" key="3">
    <source>
        <dbReference type="ARBA" id="ARBA00022692"/>
    </source>
</evidence>
<evidence type="ECO:0000256" key="6">
    <source>
        <dbReference type="SAM" id="MobiDB-lite"/>
    </source>
</evidence>
<dbReference type="Proteomes" id="UP000654913">
    <property type="component" value="Chromosome 5"/>
</dbReference>
<dbReference type="AlphaFoldDB" id="A0A7R7XTY2"/>
<organism evidence="8 9">
    <name type="scientific">Aspergillus puulaauensis</name>
    <dbReference type="NCBI Taxonomy" id="1220207"/>
    <lineage>
        <taxon>Eukaryota</taxon>
        <taxon>Fungi</taxon>
        <taxon>Dikarya</taxon>
        <taxon>Ascomycota</taxon>
        <taxon>Pezizomycotina</taxon>
        <taxon>Eurotiomycetes</taxon>
        <taxon>Eurotiomycetidae</taxon>
        <taxon>Eurotiales</taxon>
        <taxon>Aspergillaceae</taxon>
        <taxon>Aspergillus</taxon>
    </lineage>
</organism>
<gene>
    <name evidence="8" type="ORF">APUU_51529A</name>
</gene>
<evidence type="ECO:0000256" key="4">
    <source>
        <dbReference type="ARBA" id="ARBA00022989"/>
    </source>
</evidence>
<keyword evidence="4 7" id="KW-1133">Transmembrane helix</keyword>
<feature type="transmembrane region" description="Helical" evidence="7">
    <location>
        <begin position="100"/>
        <end position="119"/>
    </location>
</feature>
<reference evidence="8" key="1">
    <citation type="submission" date="2021-01" db="EMBL/GenBank/DDBJ databases">
        <authorList>
            <consortium name="Aspergillus puulaauensis MK2 genome sequencing consortium"/>
            <person name="Kazuki M."/>
            <person name="Futagami T."/>
        </authorList>
    </citation>
    <scope>NUCLEOTIDE SEQUENCE</scope>
    <source>
        <strain evidence="8">MK2</strain>
    </source>
</reference>
<dbReference type="KEGG" id="apuu:APUU_51529A"/>
<dbReference type="PROSITE" id="PS00216">
    <property type="entry name" value="SUGAR_TRANSPORT_1"/>
    <property type="match status" value="1"/>
</dbReference>
<accession>A0A7R7XTY2</accession>
<dbReference type="InterPro" id="IPR036259">
    <property type="entry name" value="MFS_trans_sf"/>
</dbReference>
<proteinExistence type="predicted"/>
<feature type="transmembrane region" description="Helical" evidence="7">
    <location>
        <begin position="231"/>
        <end position="251"/>
    </location>
</feature>
<reference evidence="8" key="2">
    <citation type="submission" date="2021-02" db="EMBL/GenBank/DDBJ databases">
        <title>Aspergillus puulaauensis MK2 genome sequence.</title>
        <authorList>
            <person name="Futagami T."/>
            <person name="Mori K."/>
            <person name="Kadooka C."/>
            <person name="Tanaka T."/>
        </authorList>
    </citation>
    <scope>NUCLEOTIDE SEQUENCE</scope>
    <source>
        <strain evidence="8">MK2</strain>
    </source>
</reference>
<evidence type="ECO:0000256" key="2">
    <source>
        <dbReference type="ARBA" id="ARBA00022448"/>
    </source>
</evidence>
<dbReference type="GO" id="GO:0022857">
    <property type="term" value="F:transmembrane transporter activity"/>
    <property type="evidence" value="ECO:0007669"/>
    <property type="project" value="InterPro"/>
</dbReference>
<keyword evidence="2" id="KW-0813">Transport</keyword>
<feature type="transmembrane region" description="Helical" evidence="7">
    <location>
        <begin position="73"/>
        <end position="93"/>
    </location>
</feature>
<dbReference type="PANTHER" id="PTHR23501:SF109">
    <property type="entry name" value="MAJOR FACILITATOR SUPERFAMILY (MFS) PROFILE DOMAIN-CONTAINING PROTEIN-RELATED"/>
    <property type="match status" value="1"/>
</dbReference>
<dbReference type="EMBL" id="AP024447">
    <property type="protein sequence ID" value="BCS26818.1"/>
    <property type="molecule type" value="Genomic_DNA"/>
</dbReference>
<protein>
    <recommendedName>
        <fullName evidence="10">Fungal trichothecene efflux pump</fullName>
    </recommendedName>
</protein>